<dbReference type="AlphaFoldDB" id="A0A562T1S4"/>
<sequence>MGLFRSIANAVLQPVGYSLIKNAKTQKTHRGNIYKYASALNRELYSKIGNRVKHGSFQNAAFVLEDNPNIGADYVAKALGEYEREIYPAILDGVARKPSGVINVGTSDGFYLIGLQKLLPNTPLIGYEVNDKPRETCAKLLNDWSNAVLKGAADSQSLTDDLEAYPDALVIMDIEGHETFLLGVPQTTLKDASFVIELHEQSVPGITERLVSYLTPTHQVEVVEQSGRNPYKHNELSEFDSSEKFLFLCEFRGSEQTWLVAKPKAA</sequence>
<dbReference type="EMBL" id="VLLF01000004">
    <property type="protein sequence ID" value="TWI87639.1"/>
    <property type="molecule type" value="Genomic_DNA"/>
</dbReference>
<gene>
    <name evidence="1" type="ORF">JM93_02208</name>
</gene>
<dbReference type="InterPro" id="IPR029063">
    <property type="entry name" value="SAM-dependent_MTases_sf"/>
</dbReference>
<dbReference type="SUPFAM" id="SSF53335">
    <property type="entry name" value="S-adenosyl-L-methionine-dependent methyltransferases"/>
    <property type="match status" value="1"/>
</dbReference>
<organism evidence="1 2">
    <name type="scientific">Roseibium hamelinense</name>
    <dbReference type="NCBI Taxonomy" id="150831"/>
    <lineage>
        <taxon>Bacteria</taxon>
        <taxon>Pseudomonadati</taxon>
        <taxon>Pseudomonadota</taxon>
        <taxon>Alphaproteobacteria</taxon>
        <taxon>Hyphomicrobiales</taxon>
        <taxon>Stappiaceae</taxon>
        <taxon>Roseibium</taxon>
    </lineage>
</organism>
<reference evidence="1 2" key="1">
    <citation type="submission" date="2019-07" db="EMBL/GenBank/DDBJ databases">
        <title>Genomic Encyclopedia of Archaeal and Bacterial Type Strains, Phase II (KMG-II): from individual species to whole genera.</title>
        <authorList>
            <person name="Goeker M."/>
        </authorList>
    </citation>
    <scope>NUCLEOTIDE SEQUENCE [LARGE SCALE GENOMIC DNA]</scope>
    <source>
        <strain evidence="1 2">ATCC BAA-252</strain>
    </source>
</reference>
<accession>A0A562T1S4</accession>
<keyword evidence="2" id="KW-1185">Reference proteome</keyword>
<dbReference type="Proteomes" id="UP000320593">
    <property type="component" value="Unassembled WGS sequence"/>
</dbReference>
<proteinExistence type="predicted"/>
<evidence type="ECO:0000313" key="2">
    <source>
        <dbReference type="Proteomes" id="UP000320593"/>
    </source>
</evidence>
<comment type="caution">
    <text evidence="1">The sequence shown here is derived from an EMBL/GenBank/DDBJ whole genome shotgun (WGS) entry which is preliminary data.</text>
</comment>
<protein>
    <recommendedName>
        <fullName evidence="3">FkbM family methyltransferase</fullName>
    </recommendedName>
</protein>
<evidence type="ECO:0008006" key="3">
    <source>
        <dbReference type="Google" id="ProtNLM"/>
    </source>
</evidence>
<name>A0A562T1S4_9HYPH</name>
<evidence type="ECO:0000313" key="1">
    <source>
        <dbReference type="EMBL" id="TWI87639.1"/>
    </source>
</evidence>